<evidence type="ECO:0000256" key="6">
    <source>
        <dbReference type="ARBA" id="ARBA00038076"/>
    </source>
</evidence>
<feature type="transmembrane region" description="Helical" evidence="7">
    <location>
        <begin position="372"/>
        <end position="400"/>
    </location>
</feature>
<protein>
    <recommendedName>
        <fullName evidence="12">Multidrug ABC transporter substrate-binding protein</fullName>
    </recommendedName>
</protein>
<dbReference type="Proteomes" id="UP000228689">
    <property type="component" value="Unassembled WGS sequence"/>
</dbReference>
<evidence type="ECO:0000259" key="9">
    <source>
        <dbReference type="Pfam" id="PF12704"/>
    </source>
</evidence>
<dbReference type="EMBL" id="PFMC01000057">
    <property type="protein sequence ID" value="PIY94759.1"/>
    <property type="molecule type" value="Genomic_DNA"/>
</dbReference>
<dbReference type="InterPro" id="IPR003838">
    <property type="entry name" value="ABC3_permease_C"/>
</dbReference>
<keyword evidence="4 7" id="KW-1133">Transmembrane helix</keyword>
<dbReference type="Pfam" id="PF02687">
    <property type="entry name" value="FtsX"/>
    <property type="match status" value="1"/>
</dbReference>
<dbReference type="PANTHER" id="PTHR30572">
    <property type="entry name" value="MEMBRANE COMPONENT OF TRANSPORTER-RELATED"/>
    <property type="match status" value="1"/>
</dbReference>
<comment type="similarity">
    <text evidence="6">Belongs to the ABC-4 integral membrane protein family.</text>
</comment>
<feature type="transmembrane region" description="Helical" evidence="7">
    <location>
        <begin position="341"/>
        <end position="366"/>
    </location>
</feature>
<evidence type="ECO:0008006" key="12">
    <source>
        <dbReference type="Google" id="ProtNLM"/>
    </source>
</evidence>
<evidence type="ECO:0000313" key="10">
    <source>
        <dbReference type="EMBL" id="PIY94759.1"/>
    </source>
</evidence>
<evidence type="ECO:0000256" key="7">
    <source>
        <dbReference type="SAM" id="Phobius"/>
    </source>
</evidence>
<feature type="transmembrane region" description="Helical" evidence="7">
    <location>
        <begin position="288"/>
        <end position="313"/>
    </location>
</feature>
<comment type="caution">
    <text evidence="10">The sequence shown here is derived from an EMBL/GenBank/DDBJ whole genome shotgun (WGS) entry which is preliminary data.</text>
</comment>
<proteinExistence type="inferred from homology"/>
<reference evidence="11" key="1">
    <citation type="submission" date="2017-09" db="EMBL/GenBank/DDBJ databases">
        <title>Depth-based differentiation of microbial function through sediment-hosted aquifers and enrichment of novel symbionts in the deep terrestrial subsurface.</title>
        <authorList>
            <person name="Probst A.J."/>
            <person name="Ladd B."/>
            <person name="Jarett J.K."/>
            <person name="Geller-Mcgrath D.E."/>
            <person name="Sieber C.M.K."/>
            <person name="Emerson J.B."/>
            <person name="Anantharaman K."/>
            <person name="Thomas B.C."/>
            <person name="Malmstrom R."/>
            <person name="Stieglmeier M."/>
            <person name="Klingl A."/>
            <person name="Woyke T."/>
            <person name="Ryan C.M."/>
            <person name="Banfield J.F."/>
        </authorList>
    </citation>
    <scope>NUCLEOTIDE SEQUENCE [LARGE SCALE GENOMIC DNA]</scope>
</reference>
<name>A0A2M7RDA9_9BACT</name>
<feature type="domain" description="ABC3 transporter permease C-terminal" evidence="8">
    <location>
        <begin position="292"/>
        <end position="410"/>
    </location>
</feature>
<feature type="transmembrane region" description="Helical" evidence="7">
    <location>
        <begin position="21"/>
        <end position="42"/>
    </location>
</feature>
<evidence type="ECO:0000259" key="8">
    <source>
        <dbReference type="Pfam" id="PF02687"/>
    </source>
</evidence>
<dbReference type="GO" id="GO:0022857">
    <property type="term" value="F:transmembrane transporter activity"/>
    <property type="evidence" value="ECO:0007669"/>
    <property type="project" value="TreeGrafter"/>
</dbReference>
<dbReference type="PANTHER" id="PTHR30572:SF4">
    <property type="entry name" value="ABC TRANSPORTER PERMEASE YTRF"/>
    <property type="match status" value="1"/>
</dbReference>
<accession>A0A2M7RDA9</accession>
<feature type="domain" description="MacB-like periplasmic core" evidence="9">
    <location>
        <begin position="21"/>
        <end position="248"/>
    </location>
</feature>
<evidence type="ECO:0000256" key="4">
    <source>
        <dbReference type="ARBA" id="ARBA00022989"/>
    </source>
</evidence>
<dbReference type="GO" id="GO:0005886">
    <property type="term" value="C:plasma membrane"/>
    <property type="evidence" value="ECO:0007669"/>
    <property type="project" value="UniProtKB-SubCell"/>
</dbReference>
<evidence type="ECO:0000256" key="1">
    <source>
        <dbReference type="ARBA" id="ARBA00004651"/>
    </source>
</evidence>
<evidence type="ECO:0000313" key="11">
    <source>
        <dbReference type="Proteomes" id="UP000228689"/>
    </source>
</evidence>
<dbReference type="AlphaFoldDB" id="A0A2M7RDA9"/>
<gene>
    <name evidence="10" type="ORF">COY67_02140</name>
</gene>
<dbReference type="InterPro" id="IPR025857">
    <property type="entry name" value="MacB_PCD"/>
</dbReference>
<keyword evidence="2" id="KW-1003">Cell membrane</keyword>
<organism evidence="10 11">
    <name type="scientific">Candidatus Komeilibacteria bacterium CG_4_10_14_0_8_um_filter_37_78</name>
    <dbReference type="NCBI Taxonomy" id="1974471"/>
    <lineage>
        <taxon>Bacteria</taxon>
        <taxon>Candidatus Komeiliibacteriota</taxon>
    </lineage>
</organism>
<comment type="subcellular location">
    <subcellularLocation>
        <location evidence="1">Cell membrane</location>
        <topology evidence="1">Multi-pass membrane protein</topology>
    </subcellularLocation>
</comment>
<sequence length="417" mass="44990">MKLIKTLGIAYQSLSKHKVRTALTVLGIVIGVGAVIIVMAAGEGVKGFVTDEIAAFGYDIIEIEVKTPNTGKTSTQNATQMAQGLSITTLKLSDAEAISKLPYVKTMNVGVIGQEVFNYGGNTKTSMIFGTDENFLDAYNISLAQGANLTAEHNNSLSKVVVLGYELKNKIFGTEEALGKIVKIRNKNFKVIGVLEERGASFMMDFDNIALVPVTTLQKQLMGIDHISFMIAKLNDTSFVDQAVIEISDILRERHNILEPDPDKYDFSVNTMQEALDMLTVILDGITLLLIAIASISLVVGGIGIMNIMYVSVSERTYEIGLRKAVGASNKEILRQFLYEAALVTFGGAIAGVMFGALISWLIVIIAKSQSFGWSFVLPISSVVLSVVVAVGIGLLFGLLPAKKASKLDPIEALRRS</sequence>
<keyword evidence="3 7" id="KW-0812">Transmembrane</keyword>
<evidence type="ECO:0000256" key="2">
    <source>
        <dbReference type="ARBA" id="ARBA00022475"/>
    </source>
</evidence>
<evidence type="ECO:0000256" key="3">
    <source>
        <dbReference type="ARBA" id="ARBA00022692"/>
    </source>
</evidence>
<keyword evidence="5 7" id="KW-0472">Membrane</keyword>
<dbReference type="Pfam" id="PF12704">
    <property type="entry name" value="MacB_PCD"/>
    <property type="match status" value="1"/>
</dbReference>
<dbReference type="InterPro" id="IPR050250">
    <property type="entry name" value="Macrolide_Exporter_MacB"/>
</dbReference>
<evidence type="ECO:0000256" key="5">
    <source>
        <dbReference type="ARBA" id="ARBA00023136"/>
    </source>
</evidence>